<evidence type="ECO:0000256" key="1">
    <source>
        <dbReference type="ARBA" id="ARBA00022490"/>
    </source>
</evidence>
<protein>
    <recommendedName>
        <fullName evidence="3">Ribosome maturation factor RimP</fullName>
    </recommendedName>
</protein>
<comment type="subcellular location">
    <subcellularLocation>
        <location evidence="3">Cytoplasm</location>
    </subcellularLocation>
</comment>
<dbReference type="NCBIfam" id="NF000935">
    <property type="entry name" value="PRK00092.3-3"/>
    <property type="match status" value="1"/>
</dbReference>
<dbReference type="InterPro" id="IPR028989">
    <property type="entry name" value="RimP_N"/>
</dbReference>
<evidence type="ECO:0000313" key="7">
    <source>
        <dbReference type="Proteomes" id="UP000231057"/>
    </source>
</evidence>
<dbReference type="SUPFAM" id="SSF74942">
    <property type="entry name" value="YhbC-like, C-terminal domain"/>
    <property type="match status" value="1"/>
</dbReference>
<dbReference type="Gene3D" id="3.30.300.70">
    <property type="entry name" value="RimP-like superfamily, N-terminal"/>
    <property type="match status" value="1"/>
</dbReference>
<keyword evidence="1 3" id="KW-0963">Cytoplasm</keyword>
<dbReference type="Pfam" id="PF17384">
    <property type="entry name" value="DUF150_C"/>
    <property type="match status" value="1"/>
</dbReference>
<feature type="domain" description="Ribosome maturation factor RimP C-terminal" evidence="5">
    <location>
        <begin position="89"/>
        <end position="150"/>
    </location>
</feature>
<dbReference type="AlphaFoldDB" id="A0A2D2Q4X1"/>
<proteinExistence type="inferred from homology"/>
<dbReference type="GO" id="GO:0000028">
    <property type="term" value="P:ribosomal small subunit assembly"/>
    <property type="evidence" value="ECO:0007669"/>
    <property type="project" value="TreeGrafter"/>
</dbReference>
<dbReference type="HAMAP" id="MF_01077">
    <property type="entry name" value="RimP"/>
    <property type="match status" value="1"/>
</dbReference>
<dbReference type="InterPro" id="IPR036847">
    <property type="entry name" value="RimP_C_sf"/>
</dbReference>
<evidence type="ECO:0000259" key="5">
    <source>
        <dbReference type="Pfam" id="PF17384"/>
    </source>
</evidence>
<feature type="domain" description="Ribosome maturation factor RimP N-terminal" evidence="4">
    <location>
        <begin position="14"/>
        <end position="85"/>
    </location>
</feature>
<evidence type="ECO:0000256" key="3">
    <source>
        <dbReference type="HAMAP-Rule" id="MF_01077"/>
    </source>
</evidence>
<name>A0A2D2Q4X1_PARLV</name>
<comment type="similarity">
    <text evidence="3">Belongs to the RimP family.</text>
</comment>
<dbReference type="EMBL" id="CP018092">
    <property type="protein sequence ID" value="ATS19568.1"/>
    <property type="molecule type" value="Genomic_DNA"/>
</dbReference>
<organism evidence="6 7">
    <name type="scientific">Parathermosynechococcus lividus PCC 6715</name>
    <dbReference type="NCBI Taxonomy" id="1917166"/>
    <lineage>
        <taxon>Bacteria</taxon>
        <taxon>Bacillati</taxon>
        <taxon>Cyanobacteriota</taxon>
        <taxon>Cyanophyceae</taxon>
        <taxon>Acaryochloridales</taxon>
        <taxon>Thermosynechococcaceae</taxon>
        <taxon>Parathermosynechococcus</taxon>
    </lineage>
</organism>
<dbReference type="SUPFAM" id="SSF75420">
    <property type="entry name" value="YhbC-like, N-terminal domain"/>
    <property type="match status" value="1"/>
</dbReference>
<dbReference type="PANTHER" id="PTHR33867:SF1">
    <property type="entry name" value="RIBOSOME MATURATION FACTOR RIMP"/>
    <property type="match status" value="1"/>
</dbReference>
<dbReference type="OrthoDB" id="9805006at2"/>
<dbReference type="InterPro" id="IPR035956">
    <property type="entry name" value="RimP_N_sf"/>
</dbReference>
<reference evidence="7" key="2">
    <citation type="journal article" date="2022" name="Front. Microbiol.">
        <title>Comparative Genomic Analysis Revealed Distinct Molecular Components and Organization of CO2-Concentrating Mechanism in Thermophilic Cyanobacteria.</title>
        <authorList>
            <person name="Tang J."/>
            <person name="Zhou H."/>
            <person name="Yao D."/>
            <person name="Riaz S."/>
            <person name="You D."/>
            <person name="Klepacz-Smolka A."/>
            <person name="Daroch M."/>
        </authorList>
    </citation>
    <scope>NUCLEOTIDE SEQUENCE [LARGE SCALE GENOMIC DNA]</scope>
    <source>
        <strain evidence="7">PCC 6715</strain>
    </source>
</reference>
<evidence type="ECO:0000256" key="2">
    <source>
        <dbReference type="ARBA" id="ARBA00022517"/>
    </source>
</evidence>
<sequence length="157" mass="17425">MTMQSLLPVVQALAQQVANQEHLDLVSVQWHTHQSPPILRVEVRHPGTDTSLDDCERMSRALESVLDATADLTCAYVLEVSSPGLSDFLTSDRDFSTFRGFPVRVTTTAPHRGKTLWEGNLVRRDEVNVYLSQKGRSLAIPRALIATVQLYTPPAEA</sequence>
<dbReference type="KEGG" id="slw:BRW62_07915"/>
<keyword evidence="2 3" id="KW-0690">Ribosome biogenesis</keyword>
<dbReference type="InterPro" id="IPR003728">
    <property type="entry name" value="Ribosome_maturation_RimP"/>
</dbReference>
<evidence type="ECO:0000259" key="4">
    <source>
        <dbReference type="Pfam" id="PF02576"/>
    </source>
</evidence>
<dbReference type="InterPro" id="IPR028998">
    <property type="entry name" value="RimP_C"/>
</dbReference>
<dbReference type="Pfam" id="PF02576">
    <property type="entry name" value="RimP_N"/>
    <property type="match status" value="1"/>
</dbReference>
<keyword evidence="7" id="KW-1185">Reference proteome</keyword>
<comment type="function">
    <text evidence="3">Required for maturation of 30S ribosomal subunits.</text>
</comment>
<dbReference type="GO" id="GO:0005829">
    <property type="term" value="C:cytosol"/>
    <property type="evidence" value="ECO:0007669"/>
    <property type="project" value="TreeGrafter"/>
</dbReference>
<evidence type="ECO:0000313" key="6">
    <source>
        <dbReference type="EMBL" id="ATS19568.1"/>
    </source>
</evidence>
<gene>
    <name evidence="3" type="primary">rimP</name>
    <name evidence="6" type="ORF">BRW62_07915</name>
</gene>
<dbReference type="GO" id="GO:0006412">
    <property type="term" value="P:translation"/>
    <property type="evidence" value="ECO:0007669"/>
    <property type="project" value="TreeGrafter"/>
</dbReference>
<dbReference type="Proteomes" id="UP000231057">
    <property type="component" value="Chromosome"/>
</dbReference>
<dbReference type="PANTHER" id="PTHR33867">
    <property type="entry name" value="RIBOSOME MATURATION FACTOR RIMP"/>
    <property type="match status" value="1"/>
</dbReference>
<accession>A0A2D2Q4X1</accession>
<reference evidence="6 7" key="1">
    <citation type="submission" date="2016-11" db="EMBL/GenBank/DDBJ databases">
        <title>Complete genome sequence of thermophilic cyanobacteria strain Synechococcus sp. PCC6715.</title>
        <authorList>
            <person name="Tang J."/>
            <person name="Daroch M."/>
            <person name="Liang Y."/>
            <person name="Jiang D."/>
            <person name="Shah M."/>
        </authorList>
    </citation>
    <scope>NUCLEOTIDE SEQUENCE [LARGE SCALE GENOMIC DNA]</scope>
    <source>
        <strain evidence="6 7">PCC 6715</strain>
    </source>
</reference>